<evidence type="ECO:0000256" key="4">
    <source>
        <dbReference type="SAM" id="MobiDB-lite"/>
    </source>
</evidence>
<dbReference type="EC" id="2.7.13.3" evidence="6"/>
<evidence type="ECO:0000256" key="3">
    <source>
        <dbReference type="ARBA" id="ARBA00023012"/>
    </source>
</evidence>
<feature type="domain" description="Histidine kinase/HSP90-like ATPase" evidence="5">
    <location>
        <begin position="201"/>
        <end position="299"/>
    </location>
</feature>
<evidence type="ECO:0000256" key="2">
    <source>
        <dbReference type="ARBA" id="ARBA00022777"/>
    </source>
</evidence>
<dbReference type="STRING" id="93220.A6P55_10795"/>
<accession>A0A378YP60</accession>
<keyword evidence="1 6" id="KW-0808">Transferase</keyword>
<name>A0A378YP60_9BURK</name>
<dbReference type="AlphaFoldDB" id="A0A378YP60"/>
<protein>
    <submittedName>
        <fullName evidence="6">Oxygen sensor histidine kinase nreB</fullName>
        <ecNumber evidence="6">2.7.13.3</ecNumber>
    </submittedName>
</protein>
<evidence type="ECO:0000256" key="1">
    <source>
        <dbReference type="ARBA" id="ARBA00022679"/>
    </source>
</evidence>
<dbReference type="GO" id="GO:0046983">
    <property type="term" value="F:protein dimerization activity"/>
    <property type="evidence" value="ECO:0007669"/>
    <property type="project" value="InterPro"/>
</dbReference>
<organism evidence="6 7">
    <name type="scientific">Pandoraea pnomenusa</name>
    <dbReference type="NCBI Taxonomy" id="93220"/>
    <lineage>
        <taxon>Bacteria</taxon>
        <taxon>Pseudomonadati</taxon>
        <taxon>Pseudomonadota</taxon>
        <taxon>Betaproteobacteria</taxon>
        <taxon>Burkholderiales</taxon>
        <taxon>Burkholderiaceae</taxon>
        <taxon>Pandoraea</taxon>
    </lineage>
</organism>
<dbReference type="CDD" id="cd16917">
    <property type="entry name" value="HATPase_UhpB-NarQ-NarX-like"/>
    <property type="match status" value="1"/>
</dbReference>
<dbReference type="Gene3D" id="1.20.5.1930">
    <property type="match status" value="1"/>
</dbReference>
<evidence type="ECO:0000259" key="5">
    <source>
        <dbReference type="SMART" id="SM00387"/>
    </source>
</evidence>
<keyword evidence="2 6" id="KW-0418">Kinase</keyword>
<dbReference type="EMBL" id="UGSG01000001">
    <property type="protein sequence ID" value="SUA78578.1"/>
    <property type="molecule type" value="Genomic_DNA"/>
</dbReference>
<dbReference type="SMART" id="SM00387">
    <property type="entry name" value="HATPase_c"/>
    <property type="match status" value="1"/>
</dbReference>
<dbReference type="InterPro" id="IPR036890">
    <property type="entry name" value="HATPase_C_sf"/>
</dbReference>
<dbReference type="SUPFAM" id="SSF55874">
    <property type="entry name" value="ATPase domain of HSP90 chaperone/DNA topoisomerase II/histidine kinase"/>
    <property type="match status" value="1"/>
</dbReference>
<evidence type="ECO:0000313" key="7">
    <source>
        <dbReference type="Proteomes" id="UP000254573"/>
    </source>
</evidence>
<dbReference type="InterPro" id="IPR003594">
    <property type="entry name" value="HATPase_dom"/>
</dbReference>
<feature type="region of interest" description="Disordered" evidence="4">
    <location>
        <begin position="34"/>
        <end position="60"/>
    </location>
</feature>
<dbReference type="PANTHER" id="PTHR24421">
    <property type="entry name" value="NITRATE/NITRITE SENSOR PROTEIN NARX-RELATED"/>
    <property type="match status" value="1"/>
</dbReference>
<dbReference type="Proteomes" id="UP000254573">
    <property type="component" value="Unassembled WGS sequence"/>
</dbReference>
<dbReference type="Pfam" id="PF07730">
    <property type="entry name" value="HisKA_3"/>
    <property type="match status" value="1"/>
</dbReference>
<dbReference type="Gene3D" id="3.30.565.10">
    <property type="entry name" value="Histidine kinase-like ATPase, C-terminal domain"/>
    <property type="match status" value="1"/>
</dbReference>
<gene>
    <name evidence="6" type="primary">nreB_3</name>
    <name evidence="6" type="ORF">NCTC13160_02721</name>
</gene>
<keyword evidence="3" id="KW-0902">Two-component regulatory system</keyword>
<dbReference type="GO" id="GO:0016020">
    <property type="term" value="C:membrane"/>
    <property type="evidence" value="ECO:0007669"/>
    <property type="project" value="InterPro"/>
</dbReference>
<dbReference type="Pfam" id="PF02518">
    <property type="entry name" value="HATPase_c"/>
    <property type="match status" value="1"/>
</dbReference>
<evidence type="ECO:0000313" key="6">
    <source>
        <dbReference type="EMBL" id="SUA78578.1"/>
    </source>
</evidence>
<dbReference type="GO" id="GO:0000155">
    <property type="term" value="F:phosphorelay sensor kinase activity"/>
    <property type="evidence" value="ECO:0007669"/>
    <property type="project" value="InterPro"/>
</dbReference>
<dbReference type="PANTHER" id="PTHR24421:SF58">
    <property type="entry name" value="SIGNAL TRANSDUCTION HISTIDINE-PROTEIN KINASE_PHOSPHATASE UHPB"/>
    <property type="match status" value="1"/>
</dbReference>
<sequence length="325" mass="34221">MGLATWVVARDFFSQGFAFMSYLVDPAAQAARRRASSPDDAMHARAAAPASDQPAACDSALPAETASRAARAVAARPMSQAVARKIDAAREAERARLAQEMHDGLGAHLTALQLAVSRLAMRPPADAAEWQSLCTQIQTAASAAQDAADELVGHHRPPALEAGLVMALRAWVRGFGEQSGLACIWRCDDVTRERVAHLNADAMLALYRIAQEALTNVARHARASRVVVALDGSHRSLKLTISDDGCGLARGARRKQGHFGLVGMRERCTALGGTLRIGHGNGSAQGSGTLVCARLPWHQILSSPAAALAAGHQAPESLALHGYAS</sequence>
<proteinExistence type="predicted"/>
<dbReference type="InterPro" id="IPR050482">
    <property type="entry name" value="Sensor_HK_TwoCompSys"/>
</dbReference>
<reference evidence="6 7" key="1">
    <citation type="submission" date="2018-06" db="EMBL/GenBank/DDBJ databases">
        <authorList>
            <consortium name="Pathogen Informatics"/>
            <person name="Doyle S."/>
        </authorList>
    </citation>
    <scope>NUCLEOTIDE SEQUENCE [LARGE SCALE GENOMIC DNA]</scope>
    <source>
        <strain evidence="6 7">NCTC13160</strain>
    </source>
</reference>
<dbReference type="InterPro" id="IPR011712">
    <property type="entry name" value="Sig_transdc_His_kin_sub3_dim/P"/>
</dbReference>
<dbReference type="KEGG" id="ppnm:LV28_13810"/>
<feature type="compositionally biased region" description="Low complexity" evidence="4">
    <location>
        <begin position="44"/>
        <end position="60"/>
    </location>
</feature>